<sequence>MSIDNIRNPIRCFCSFVAKHTDDNIFVCGRYKSDSMVCLFHLHDENVENYYQSNLFSLSLDCEMCLATIKIHSKEYIAPCRLPSVRCDCGDIATFYQSKKDNSNNNTYFFGCPNWKKDRKCEFFSWAHKYRTIRNEQILRRLTFLSTSENSINSEQLYKGILNQDDDDINKKNHEELRKKLECVICLSAEKSYLILPCNHFCCCSTCIKKIQNQCPICRGHIVSIQRIFFV</sequence>
<dbReference type="InterPro" id="IPR051728">
    <property type="entry name" value="RING-FYVE_E3_ubiquitin-ligase"/>
</dbReference>
<evidence type="ECO:0008006" key="10">
    <source>
        <dbReference type="Google" id="ProtNLM"/>
    </source>
</evidence>
<name>A0A813UU25_9BILA</name>
<proteinExistence type="predicted"/>
<evidence type="ECO:0000313" key="9">
    <source>
        <dbReference type="Proteomes" id="UP000663882"/>
    </source>
</evidence>
<dbReference type="EMBL" id="CAJNOO010000159">
    <property type="protein sequence ID" value="CAF0833893.1"/>
    <property type="molecule type" value="Genomic_DNA"/>
</dbReference>
<evidence type="ECO:0000256" key="1">
    <source>
        <dbReference type="ARBA" id="ARBA00022723"/>
    </source>
</evidence>
<dbReference type="Gene3D" id="3.30.40.10">
    <property type="entry name" value="Zinc/RING finger domain, C3HC4 (zinc finger)"/>
    <property type="match status" value="1"/>
</dbReference>
<evidence type="ECO:0000313" key="8">
    <source>
        <dbReference type="EMBL" id="CAF3835172.1"/>
    </source>
</evidence>
<dbReference type="Proteomes" id="UP000663823">
    <property type="component" value="Unassembled WGS sequence"/>
</dbReference>
<organism evidence="7 9">
    <name type="scientific">Rotaria sordida</name>
    <dbReference type="NCBI Taxonomy" id="392033"/>
    <lineage>
        <taxon>Eukaryota</taxon>
        <taxon>Metazoa</taxon>
        <taxon>Spiralia</taxon>
        <taxon>Gnathifera</taxon>
        <taxon>Rotifera</taxon>
        <taxon>Eurotatoria</taxon>
        <taxon>Bdelloidea</taxon>
        <taxon>Philodinida</taxon>
        <taxon>Philodinidae</taxon>
        <taxon>Rotaria</taxon>
    </lineage>
</organism>
<dbReference type="OrthoDB" id="10037309at2759"/>
<accession>A0A813UU25</accession>
<dbReference type="Proteomes" id="UP000663882">
    <property type="component" value="Unassembled WGS sequence"/>
</dbReference>
<dbReference type="EMBL" id="CAJOAX010003076">
    <property type="protein sequence ID" value="CAF3835172.1"/>
    <property type="molecule type" value="Genomic_DNA"/>
</dbReference>
<dbReference type="PROSITE" id="PS51999">
    <property type="entry name" value="ZF_GRF"/>
    <property type="match status" value="1"/>
</dbReference>
<feature type="domain" description="RING-type" evidence="5">
    <location>
        <begin position="183"/>
        <end position="219"/>
    </location>
</feature>
<dbReference type="SMART" id="SM00184">
    <property type="entry name" value="RING"/>
    <property type="match status" value="1"/>
</dbReference>
<evidence type="ECO:0000256" key="3">
    <source>
        <dbReference type="ARBA" id="ARBA00022833"/>
    </source>
</evidence>
<dbReference type="PANTHER" id="PTHR14879:SF5">
    <property type="entry name" value="RING-TYPE DOMAIN-CONTAINING PROTEIN"/>
    <property type="match status" value="1"/>
</dbReference>
<evidence type="ECO:0000256" key="4">
    <source>
        <dbReference type="PROSITE-ProRule" id="PRU00175"/>
    </source>
</evidence>
<keyword evidence="1" id="KW-0479">Metal-binding</keyword>
<dbReference type="InterPro" id="IPR010666">
    <property type="entry name" value="Znf_GRF"/>
</dbReference>
<keyword evidence="3" id="KW-0862">Zinc</keyword>
<comment type="caution">
    <text evidence="7">The sequence shown here is derived from an EMBL/GenBank/DDBJ whole genome shotgun (WGS) entry which is preliminary data.</text>
</comment>
<dbReference type="AlphaFoldDB" id="A0A813UU25"/>
<dbReference type="InterPro" id="IPR013083">
    <property type="entry name" value="Znf_RING/FYVE/PHD"/>
</dbReference>
<dbReference type="SUPFAM" id="SSF57850">
    <property type="entry name" value="RING/U-box"/>
    <property type="match status" value="1"/>
</dbReference>
<reference evidence="7" key="1">
    <citation type="submission" date="2021-02" db="EMBL/GenBank/DDBJ databases">
        <authorList>
            <person name="Nowell W R."/>
        </authorList>
    </citation>
    <scope>NUCLEOTIDE SEQUENCE</scope>
</reference>
<dbReference type="PANTHER" id="PTHR14879">
    <property type="entry name" value="CASPASE REGULATOR, RING FINGER DOMAIN-CONTAINING"/>
    <property type="match status" value="1"/>
</dbReference>
<gene>
    <name evidence="8" type="ORF">OTI717_LOCUS20236</name>
    <name evidence="7" type="ORF">RFH988_LOCUS5587</name>
</gene>
<evidence type="ECO:0000259" key="5">
    <source>
        <dbReference type="PROSITE" id="PS50089"/>
    </source>
</evidence>
<dbReference type="InterPro" id="IPR001841">
    <property type="entry name" value="Znf_RING"/>
</dbReference>
<dbReference type="Pfam" id="PF13920">
    <property type="entry name" value="zf-C3HC4_3"/>
    <property type="match status" value="1"/>
</dbReference>
<keyword evidence="2 4" id="KW-0863">Zinc-finger</keyword>
<evidence type="ECO:0000256" key="2">
    <source>
        <dbReference type="ARBA" id="ARBA00022771"/>
    </source>
</evidence>
<evidence type="ECO:0000259" key="6">
    <source>
        <dbReference type="PROSITE" id="PS51999"/>
    </source>
</evidence>
<protein>
    <recommendedName>
        <fullName evidence="10">RING-type domain-containing protein</fullName>
    </recommendedName>
</protein>
<evidence type="ECO:0000313" key="7">
    <source>
        <dbReference type="EMBL" id="CAF0833893.1"/>
    </source>
</evidence>
<dbReference type="GO" id="GO:0008270">
    <property type="term" value="F:zinc ion binding"/>
    <property type="evidence" value="ECO:0007669"/>
    <property type="project" value="UniProtKB-KW"/>
</dbReference>
<dbReference type="PROSITE" id="PS50089">
    <property type="entry name" value="ZF_RING_2"/>
    <property type="match status" value="1"/>
</dbReference>
<feature type="domain" description="GRF-type" evidence="6">
    <location>
        <begin position="87"/>
        <end position="130"/>
    </location>
</feature>